<evidence type="ECO:0000313" key="2">
    <source>
        <dbReference type="Proteomes" id="UP000475117"/>
    </source>
</evidence>
<reference evidence="1 2" key="1">
    <citation type="submission" date="2020-12" db="EMBL/GenBank/DDBJ databases">
        <title>Sulforoseuscoccus oceanibium gen. nov., sp. nov., a representative of the phylum Verrucomicrobia with special cytoplasmic membrane, and proposal of Sulforoseuscoccusaceae fam. nov.</title>
        <authorList>
            <person name="Xi F."/>
        </authorList>
    </citation>
    <scope>NUCLEOTIDE SEQUENCE [LARGE SCALE GENOMIC DNA]</scope>
    <source>
        <strain evidence="1 2">T37</strain>
    </source>
</reference>
<gene>
    <name evidence="1" type="ORF">G3M56_014105</name>
</gene>
<sequence length="342" mass="38637">MSKRLILHIGVHKTGTSAIQSWMEYLAREGRCPVHYARAGRDGSAHHRLVQELQMFGDLSAAVDMRREVLASESDLVVVSAEGMSKLNRAEVEDLFSVFRGADIDLEVLAWLRRPDQYVEAVFSQLVKSGKDARDARKPMMNRVGGGELFSDMLQPWQDVLGEDLVRILPYDRKRWREGSLWAAWWQALGVDAPCAESEMPRSIREANVSPSAMTLAVVAELTRRLKDRQVAVRQMWLFILNVVNPIQERLANQWPDVAAIRFSMFTPGERLAFIQNGGLRRTGDSWWNEDDVLGSASDCNLSWVLDPGGIPEVYRLCYEELLVFAVSLAERCHAANAGVFY</sequence>
<name>A0A6B3L6Y1_9BACT</name>
<accession>A0A6B3L6Y1</accession>
<evidence type="ECO:0000313" key="1">
    <source>
        <dbReference type="EMBL" id="QQL44975.1"/>
    </source>
</evidence>
<dbReference type="KEGG" id="soa:G3M56_014105"/>
<keyword evidence="2" id="KW-1185">Reference proteome</keyword>
<dbReference type="EMBL" id="CP066776">
    <property type="protein sequence ID" value="QQL44975.1"/>
    <property type="molecule type" value="Genomic_DNA"/>
</dbReference>
<dbReference type="RefSeq" id="WP_164365399.1">
    <property type="nucleotide sequence ID" value="NZ_CP066776.1"/>
</dbReference>
<dbReference type="Proteomes" id="UP000475117">
    <property type="component" value="Chromosome"/>
</dbReference>
<protein>
    <submittedName>
        <fullName evidence="1">Uncharacterized protein</fullName>
    </submittedName>
</protein>
<dbReference type="AlphaFoldDB" id="A0A6B3L6Y1"/>
<organism evidence="1 2">
    <name type="scientific">Sulfuriroseicoccus oceanibius</name>
    <dbReference type="NCBI Taxonomy" id="2707525"/>
    <lineage>
        <taxon>Bacteria</taxon>
        <taxon>Pseudomonadati</taxon>
        <taxon>Verrucomicrobiota</taxon>
        <taxon>Verrucomicrobiia</taxon>
        <taxon>Verrucomicrobiales</taxon>
        <taxon>Verrucomicrobiaceae</taxon>
        <taxon>Sulfuriroseicoccus</taxon>
    </lineage>
</organism>
<proteinExistence type="predicted"/>